<gene>
    <name evidence="2" type="ORF">SAMEA104719789_00634</name>
</gene>
<dbReference type="RefSeq" id="WP_119057528.1">
    <property type="nucleotide sequence ID" value="NZ_UNSC01000002.1"/>
</dbReference>
<dbReference type="Pfam" id="PF21956">
    <property type="entry name" value="DUF6922"/>
    <property type="match status" value="1"/>
</dbReference>
<evidence type="ECO:0000313" key="2">
    <source>
        <dbReference type="EMBL" id="SZD71584.1"/>
    </source>
</evidence>
<dbReference type="AlphaFoldDB" id="A0A383TVC9"/>
<keyword evidence="3" id="KW-1185">Reference proteome</keyword>
<reference evidence="2 3" key="1">
    <citation type="submission" date="2018-09" db="EMBL/GenBank/DDBJ databases">
        <authorList>
            <consortium name="Pathogen Informatics"/>
        </authorList>
    </citation>
    <scope>NUCLEOTIDE SEQUENCE [LARGE SCALE GENOMIC DNA]</scope>
    <source>
        <strain evidence="2 3">OH-22767</strain>
    </source>
</reference>
<name>A0A383TVC9_9FLAO</name>
<sequence length="107" mass="13006">MIFDDWQDHPNEKINPALLWEYNLDTFDWKNARAIVVQRVIERGWYSDWYAAIHLYGGLDNFIEIVKNEVPVLNEIDMNYVCIGFELKKEDLWSYKRKQFREILFNS</sequence>
<dbReference type="InterPro" id="IPR053830">
    <property type="entry name" value="DUF6922"/>
</dbReference>
<accession>A0A383TVC9</accession>
<dbReference type="Proteomes" id="UP000262142">
    <property type="component" value="Unassembled WGS sequence"/>
</dbReference>
<feature type="domain" description="DUF6922" evidence="1">
    <location>
        <begin position="14"/>
        <end position="65"/>
    </location>
</feature>
<protein>
    <recommendedName>
        <fullName evidence="1">DUF6922 domain-containing protein</fullName>
    </recommendedName>
</protein>
<dbReference type="OrthoDB" id="1364214at2"/>
<dbReference type="EMBL" id="UNSC01000002">
    <property type="protein sequence ID" value="SZD71584.1"/>
    <property type="molecule type" value="Genomic_DNA"/>
</dbReference>
<proteinExistence type="predicted"/>
<evidence type="ECO:0000313" key="3">
    <source>
        <dbReference type="Proteomes" id="UP000262142"/>
    </source>
</evidence>
<organism evidence="2 3">
    <name type="scientific">Candidatus Ornithobacterium hominis</name>
    <dbReference type="NCBI Taxonomy" id="2497989"/>
    <lineage>
        <taxon>Bacteria</taxon>
        <taxon>Pseudomonadati</taxon>
        <taxon>Bacteroidota</taxon>
        <taxon>Flavobacteriia</taxon>
        <taxon>Flavobacteriales</taxon>
        <taxon>Weeksellaceae</taxon>
        <taxon>Ornithobacterium</taxon>
    </lineage>
</organism>
<evidence type="ECO:0000259" key="1">
    <source>
        <dbReference type="Pfam" id="PF21956"/>
    </source>
</evidence>